<evidence type="ECO:0000313" key="1">
    <source>
        <dbReference type="EMBL" id="EEB46434.1"/>
    </source>
</evidence>
<gene>
    <name evidence="1" type="ORF">PROVALCAL_01548</name>
</gene>
<reference evidence="1 2" key="2">
    <citation type="submission" date="2008-10" db="EMBL/GenBank/DDBJ databases">
        <authorList>
            <person name="Fulton L."/>
            <person name="Clifton S."/>
            <person name="Fulton B."/>
            <person name="Xu J."/>
            <person name="Minx P."/>
            <person name="Pepin K.H."/>
            <person name="Johnson M."/>
            <person name="Bhonagiri V."/>
            <person name="Nash W.E."/>
            <person name="Mardis E.R."/>
            <person name="Wilson R.K."/>
        </authorList>
    </citation>
    <scope>NUCLEOTIDE SEQUENCE [LARGE SCALE GENOMIC DNA]</scope>
    <source>
        <strain evidence="1 2">DSM 30120</strain>
    </source>
</reference>
<name>B6XDX3_9GAMM</name>
<dbReference type="EMBL" id="ABXW01000042">
    <property type="protein sequence ID" value="EEB46434.1"/>
    <property type="molecule type" value="Genomic_DNA"/>
</dbReference>
<reference evidence="1 2" key="1">
    <citation type="submission" date="2008-10" db="EMBL/GenBank/DDBJ databases">
        <title>Draft genome sequence of Providencia alcalifaciens (DSM 30120).</title>
        <authorList>
            <person name="Sudarsanam P."/>
            <person name="Ley R."/>
            <person name="Guruge J."/>
            <person name="Turnbaugh P.J."/>
            <person name="Mahowald M."/>
            <person name="Liep D."/>
            <person name="Gordon J."/>
        </authorList>
    </citation>
    <scope>NUCLEOTIDE SEQUENCE [LARGE SCALE GENOMIC DNA]</scope>
    <source>
        <strain evidence="1 2">DSM 30120</strain>
    </source>
</reference>
<dbReference type="Proteomes" id="UP000003729">
    <property type="component" value="Unassembled WGS sequence"/>
</dbReference>
<evidence type="ECO:0000313" key="2">
    <source>
        <dbReference type="Proteomes" id="UP000003729"/>
    </source>
</evidence>
<proteinExistence type="predicted"/>
<accession>B6XDX3</accession>
<organism evidence="1 2">
    <name type="scientific">Providencia alcalifaciens DSM 30120</name>
    <dbReference type="NCBI Taxonomy" id="520999"/>
    <lineage>
        <taxon>Bacteria</taxon>
        <taxon>Pseudomonadati</taxon>
        <taxon>Pseudomonadota</taxon>
        <taxon>Gammaproteobacteria</taxon>
        <taxon>Enterobacterales</taxon>
        <taxon>Morganellaceae</taxon>
        <taxon>Providencia</taxon>
    </lineage>
</organism>
<sequence>MVFYSNYLHIMDLYFVLFFGDYSDFEAKSCVQLITTQTQLA</sequence>
<dbReference type="AlphaFoldDB" id="B6XDX3"/>
<protein>
    <submittedName>
        <fullName evidence="1">Uncharacterized protein</fullName>
    </submittedName>
</protein>
<comment type="caution">
    <text evidence="1">The sequence shown here is derived from an EMBL/GenBank/DDBJ whole genome shotgun (WGS) entry which is preliminary data.</text>
</comment>